<evidence type="ECO:0000313" key="2">
    <source>
        <dbReference type="Proteomes" id="UP000076842"/>
    </source>
</evidence>
<dbReference type="AlphaFoldDB" id="A0A166JF23"/>
<reference evidence="1 2" key="1">
    <citation type="journal article" date="2016" name="Mol. Biol. Evol.">
        <title>Comparative Genomics of Early-Diverging Mushroom-Forming Fungi Provides Insights into the Origins of Lignocellulose Decay Capabilities.</title>
        <authorList>
            <person name="Nagy L.G."/>
            <person name="Riley R."/>
            <person name="Tritt A."/>
            <person name="Adam C."/>
            <person name="Daum C."/>
            <person name="Floudas D."/>
            <person name="Sun H."/>
            <person name="Yadav J.S."/>
            <person name="Pangilinan J."/>
            <person name="Larsson K.H."/>
            <person name="Matsuura K."/>
            <person name="Barry K."/>
            <person name="Labutti K."/>
            <person name="Kuo R."/>
            <person name="Ohm R.A."/>
            <person name="Bhattacharya S.S."/>
            <person name="Shirouzu T."/>
            <person name="Yoshinaga Y."/>
            <person name="Martin F.M."/>
            <person name="Grigoriev I.V."/>
            <person name="Hibbett D.S."/>
        </authorList>
    </citation>
    <scope>NUCLEOTIDE SEQUENCE [LARGE SCALE GENOMIC DNA]</scope>
    <source>
        <strain evidence="1 2">HHB12733</strain>
    </source>
</reference>
<accession>A0A166JF23</accession>
<keyword evidence="2" id="KW-1185">Reference proteome</keyword>
<gene>
    <name evidence="1" type="ORF">CALCODRAFT_505197</name>
</gene>
<sequence>MVDSTISTLSIHDNTQYEVDRIMEVRYIEGDPPEIEYKVLFKGYREEDDGGLWWIKQKDADGMLELIVDWWAKHRMEENFRGAIRTHHWEAVLNSQRVQGARGAARR</sequence>
<dbReference type="SUPFAM" id="SSF54160">
    <property type="entry name" value="Chromo domain-like"/>
    <property type="match status" value="1"/>
</dbReference>
<dbReference type="Proteomes" id="UP000076842">
    <property type="component" value="Unassembled WGS sequence"/>
</dbReference>
<dbReference type="Gene3D" id="2.40.50.40">
    <property type="match status" value="1"/>
</dbReference>
<evidence type="ECO:0008006" key="3">
    <source>
        <dbReference type="Google" id="ProtNLM"/>
    </source>
</evidence>
<dbReference type="InterPro" id="IPR016197">
    <property type="entry name" value="Chromo-like_dom_sf"/>
</dbReference>
<dbReference type="InParanoid" id="A0A166JF23"/>
<name>A0A166JF23_9BASI</name>
<evidence type="ECO:0000313" key="1">
    <source>
        <dbReference type="EMBL" id="KZT44663.1"/>
    </source>
</evidence>
<protein>
    <recommendedName>
        <fullName evidence="3">Chromo domain-containing protein</fullName>
    </recommendedName>
</protein>
<dbReference type="EMBL" id="KV424438">
    <property type="protein sequence ID" value="KZT44663.1"/>
    <property type="molecule type" value="Genomic_DNA"/>
</dbReference>
<organism evidence="1 2">
    <name type="scientific">Calocera cornea HHB12733</name>
    <dbReference type="NCBI Taxonomy" id="1353952"/>
    <lineage>
        <taxon>Eukaryota</taxon>
        <taxon>Fungi</taxon>
        <taxon>Dikarya</taxon>
        <taxon>Basidiomycota</taxon>
        <taxon>Agaricomycotina</taxon>
        <taxon>Dacrymycetes</taxon>
        <taxon>Dacrymycetales</taxon>
        <taxon>Dacrymycetaceae</taxon>
        <taxon>Calocera</taxon>
    </lineage>
</organism>
<proteinExistence type="predicted"/>